<reference evidence="5" key="1">
    <citation type="submission" date="2022-03" db="EMBL/GenBank/DDBJ databases">
        <authorList>
            <person name="Tunstrom K."/>
        </authorList>
    </citation>
    <scope>NUCLEOTIDE SEQUENCE</scope>
</reference>
<dbReference type="Gene3D" id="1.25.40.20">
    <property type="entry name" value="Ankyrin repeat-containing domain"/>
    <property type="match status" value="2"/>
</dbReference>
<feature type="domain" description="KAP NTPase" evidence="4">
    <location>
        <begin position="616"/>
        <end position="844"/>
    </location>
</feature>
<feature type="compositionally biased region" description="Basic and acidic residues" evidence="2">
    <location>
        <begin position="990"/>
        <end position="1003"/>
    </location>
</feature>
<dbReference type="PRINTS" id="PR01415">
    <property type="entry name" value="ANKYRIN"/>
</dbReference>
<name>A0AAU9TH19_EUPED</name>
<dbReference type="PROSITE" id="PS50297">
    <property type="entry name" value="ANK_REP_REGION"/>
    <property type="match status" value="8"/>
</dbReference>
<accession>A0AAU9TH19</accession>
<gene>
    <name evidence="5" type="ORF">EEDITHA_LOCUS2764</name>
</gene>
<comment type="caution">
    <text evidence="5">The sequence shown here is derived from an EMBL/GenBank/DDBJ whole genome shotgun (WGS) entry which is preliminary data.</text>
</comment>
<feature type="region of interest" description="Disordered" evidence="2">
    <location>
        <begin position="938"/>
        <end position="1010"/>
    </location>
</feature>
<dbReference type="InterPro" id="IPR011646">
    <property type="entry name" value="KAP_P-loop"/>
</dbReference>
<feature type="transmembrane region" description="Helical" evidence="3">
    <location>
        <begin position="872"/>
        <end position="894"/>
    </location>
</feature>
<keyword evidence="1" id="KW-0040">ANK repeat</keyword>
<feature type="compositionally biased region" description="Polar residues" evidence="2">
    <location>
        <begin position="84"/>
        <end position="94"/>
    </location>
</feature>
<feature type="repeat" description="ANK" evidence="1">
    <location>
        <begin position="246"/>
        <end position="278"/>
    </location>
</feature>
<evidence type="ECO:0000313" key="6">
    <source>
        <dbReference type="Proteomes" id="UP001153954"/>
    </source>
</evidence>
<feature type="repeat" description="ANK" evidence="1">
    <location>
        <begin position="477"/>
        <end position="509"/>
    </location>
</feature>
<feature type="transmembrane region" description="Helical" evidence="3">
    <location>
        <begin position="839"/>
        <end position="860"/>
    </location>
</feature>
<feature type="transmembrane region" description="Helical" evidence="3">
    <location>
        <begin position="671"/>
        <end position="694"/>
    </location>
</feature>
<feature type="repeat" description="ANK" evidence="1">
    <location>
        <begin position="444"/>
        <end position="476"/>
    </location>
</feature>
<feature type="repeat" description="ANK" evidence="1">
    <location>
        <begin position="411"/>
        <end position="443"/>
    </location>
</feature>
<dbReference type="AlphaFoldDB" id="A0AAU9TH19"/>
<feature type="repeat" description="ANK" evidence="1">
    <location>
        <begin position="381"/>
        <end position="410"/>
    </location>
</feature>
<keyword evidence="3" id="KW-0812">Transmembrane</keyword>
<evidence type="ECO:0000256" key="1">
    <source>
        <dbReference type="PROSITE-ProRule" id="PRU00023"/>
    </source>
</evidence>
<keyword evidence="6" id="KW-1185">Reference proteome</keyword>
<feature type="transmembrane region" description="Helical" evidence="3">
    <location>
        <begin position="701"/>
        <end position="723"/>
    </location>
</feature>
<dbReference type="SMART" id="SM00248">
    <property type="entry name" value="ANK"/>
    <property type="match status" value="11"/>
</dbReference>
<evidence type="ECO:0000256" key="2">
    <source>
        <dbReference type="SAM" id="MobiDB-lite"/>
    </source>
</evidence>
<feature type="repeat" description="ANK" evidence="1">
    <location>
        <begin position="543"/>
        <end position="566"/>
    </location>
</feature>
<organism evidence="5 6">
    <name type="scientific">Euphydryas editha</name>
    <name type="common">Edith's checkerspot</name>
    <dbReference type="NCBI Taxonomy" id="104508"/>
    <lineage>
        <taxon>Eukaryota</taxon>
        <taxon>Metazoa</taxon>
        <taxon>Ecdysozoa</taxon>
        <taxon>Arthropoda</taxon>
        <taxon>Hexapoda</taxon>
        <taxon>Insecta</taxon>
        <taxon>Pterygota</taxon>
        <taxon>Neoptera</taxon>
        <taxon>Endopterygota</taxon>
        <taxon>Lepidoptera</taxon>
        <taxon>Glossata</taxon>
        <taxon>Ditrysia</taxon>
        <taxon>Papilionoidea</taxon>
        <taxon>Nymphalidae</taxon>
        <taxon>Nymphalinae</taxon>
        <taxon>Euphydryas</taxon>
    </lineage>
</organism>
<feature type="repeat" description="ANK" evidence="1">
    <location>
        <begin position="510"/>
        <end position="542"/>
    </location>
</feature>
<feature type="compositionally biased region" description="Polar residues" evidence="2">
    <location>
        <begin position="938"/>
        <end position="947"/>
    </location>
</feature>
<dbReference type="PANTHER" id="PTHR24116:SF0">
    <property type="entry name" value="KINASE D-INTERACTING SUBSTRATE OF 220 KDA"/>
    <property type="match status" value="1"/>
</dbReference>
<dbReference type="InterPro" id="IPR052771">
    <property type="entry name" value="Neurotrophin_sig_adaptor"/>
</dbReference>
<evidence type="ECO:0000313" key="5">
    <source>
        <dbReference type="EMBL" id="CAH2086380.1"/>
    </source>
</evidence>
<keyword evidence="3" id="KW-1133">Transmembrane helix</keyword>
<sequence>MFHMPELPKTTNDEDEYVHIRCLIANIHKPKNVSRPPVSPNLPLEVVQESASSSDTDRSQSESIQSIKSEISDVTESDKKEEGPTTQRTKSNSFAGPMLAPLVLHKLRRSSFFHMHIGSGNEHIGPLSAGPNFNVPRFTVTAPPGEHRRFSHGFPFHGFALRRHSNTSLHRSESMVSLACFKTLSQLVNNDGNELQNFLSSNRNINVDDRDENGTTALMYASENGKLSAVRLLMGAGADACAADTDGWTALAFAARGGHLSVVQELLDAGAQVDSRDCGGWTPLMWASYKGHEEIVAVLLEKGADVHAHGNYNINSLVWAAGRRHSGVVARLLAAGARPNSCDKYATSALTWAARAGDAAACAALLRAGADANTAGMYCWTPLLQATHGNHFEIVQMLLEHKPNVNALDKDGCTALAIACKEGFYDIALALINSGAYINVQDHSKDTPLIYAVKGGHKNIVEALLKKHVDVDLPGKEKKTPVYTAVEKGHVAILKLLLASNPDLEHCTTSGDTALLRAVRSRHAEMVALLLERRARVAAADNRGDTALHVAMRARSKQIVEILLRNPKNSQLLYKPNKMKETPYNIDMSYNKTILGQIFGARKLNTNEDNENMLGYELYSAALADMLSEPSLSVPITVGLYARWGSGKSFLLNKLKEEMKNFARQWSETGWAWSWAVSWAAWHVALAAAAVAAVAGAPPYVALAMLFALFAALYLAFYLLWYLGNRYEWWWSGGIVAALGRRFGSLLLLLQVMFCHPPGPEDPRALPSTPIRFHFTEGMKGGAGQEGEAMVVQMIGSLAEALECQYGRVCTRLARAFRPRPVSATSGWKWRRACCIPHIITFELSFACVLVGICVLIVYFTDSETDPSKRDVQAGMMVGASVAAGAVLLANMYAGARALTALALPPRARLARLARSIRRDRAHAAALRPEVQALTHTVSTPAPSRMNQHVRGRARADGPGAAAARAPGAQHPPRPRARRRAAPRGAGAHAHREYTRPEPHEPTCTRARAR</sequence>
<feature type="region of interest" description="Disordered" evidence="2">
    <location>
        <begin position="30"/>
        <end position="94"/>
    </location>
</feature>
<dbReference type="GO" id="GO:0019887">
    <property type="term" value="F:protein kinase regulator activity"/>
    <property type="evidence" value="ECO:0007669"/>
    <property type="project" value="TreeGrafter"/>
</dbReference>
<feature type="repeat" description="ANK" evidence="1">
    <location>
        <begin position="213"/>
        <end position="245"/>
    </location>
</feature>
<evidence type="ECO:0000259" key="4">
    <source>
        <dbReference type="Pfam" id="PF07693"/>
    </source>
</evidence>
<feature type="compositionally biased region" description="Low complexity" evidence="2">
    <location>
        <begin position="957"/>
        <end position="971"/>
    </location>
</feature>
<feature type="compositionally biased region" description="Basic residues" evidence="2">
    <location>
        <begin position="973"/>
        <end position="982"/>
    </location>
</feature>
<evidence type="ECO:0000256" key="3">
    <source>
        <dbReference type="SAM" id="Phobius"/>
    </source>
</evidence>
<dbReference type="SUPFAM" id="SSF48403">
    <property type="entry name" value="Ankyrin repeat"/>
    <property type="match status" value="1"/>
</dbReference>
<dbReference type="Pfam" id="PF00023">
    <property type="entry name" value="Ank"/>
    <property type="match status" value="1"/>
</dbReference>
<protein>
    <recommendedName>
        <fullName evidence="4">KAP NTPase domain-containing protein</fullName>
    </recommendedName>
</protein>
<dbReference type="GO" id="GO:0030165">
    <property type="term" value="F:PDZ domain binding"/>
    <property type="evidence" value="ECO:0007669"/>
    <property type="project" value="TreeGrafter"/>
</dbReference>
<keyword evidence="3" id="KW-0472">Membrane</keyword>
<dbReference type="InterPro" id="IPR036770">
    <property type="entry name" value="Ankyrin_rpt-contain_sf"/>
</dbReference>
<feature type="repeat" description="ANK" evidence="1">
    <location>
        <begin position="279"/>
        <end position="311"/>
    </location>
</feature>
<dbReference type="InterPro" id="IPR002110">
    <property type="entry name" value="Ankyrin_rpt"/>
</dbReference>
<dbReference type="Pfam" id="PF12796">
    <property type="entry name" value="Ank_2"/>
    <property type="match status" value="3"/>
</dbReference>
<dbReference type="Pfam" id="PF07693">
    <property type="entry name" value="KAP_NTPase"/>
    <property type="match status" value="1"/>
</dbReference>
<dbReference type="PROSITE" id="PS50088">
    <property type="entry name" value="ANK_REPEAT"/>
    <property type="match status" value="9"/>
</dbReference>
<dbReference type="PANTHER" id="PTHR24116">
    <property type="entry name" value="KINASE D-INTERACTING SUBSTRATE OF 220 KDA"/>
    <property type="match status" value="1"/>
</dbReference>
<dbReference type="EMBL" id="CAKOGL010000005">
    <property type="protein sequence ID" value="CAH2086380.1"/>
    <property type="molecule type" value="Genomic_DNA"/>
</dbReference>
<proteinExistence type="predicted"/>
<feature type="transmembrane region" description="Helical" evidence="3">
    <location>
        <begin position="729"/>
        <end position="750"/>
    </location>
</feature>
<dbReference type="Proteomes" id="UP001153954">
    <property type="component" value="Unassembled WGS sequence"/>
</dbReference>